<dbReference type="PANTHER" id="PTHR38710">
    <property type="entry name" value="WITH PUTATIVE URIDYL PYROPHOSPHORYLASE-RELATED"/>
    <property type="match status" value="1"/>
</dbReference>
<dbReference type="InterPro" id="IPR053034">
    <property type="entry name" value="Glucuronokinase-like"/>
</dbReference>
<evidence type="ECO:0000313" key="2">
    <source>
        <dbReference type="EMBL" id="SVC25907.1"/>
    </source>
</evidence>
<proteinExistence type="predicted"/>
<feature type="non-terminal residue" evidence="2">
    <location>
        <position position="177"/>
    </location>
</feature>
<name>A0A382KSV5_9ZZZZ</name>
<accession>A0A382KSV5</accession>
<dbReference type="Gene3D" id="3.90.550.10">
    <property type="entry name" value="Spore Coat Polysaccharide Biosynthesis Protein SpsA, Chain A"/>
    <property type="match status" value="1"/>
</dbReference>
<dbReference type="InterPro" id="IPR005835">
    <property type="entry name" value="NTP_transferase_dom"/>
</dbReference>
<feature type="domain" description="Nucleotidyl transferase" evidence="1">
    <location>
        <begin position="1"/>
        <end position="170"/>
    </location>
</feature>
<sequence>MIEHVLTSSATIGHIDRTLVVTNNKFAGHFDEWITKYKEANPDFNGAIINDGTTSNEDRLGAIGDLHLVLESESIDDDVLVIAGDNLFTGNLHGYGARCRETNAPVLGLYDVGTKEEACKYGVVAVDDEDRLTSFEEKPEEPKSTLIGIALYYYPRATLPEIYRYIKEGNNPDQPGR</sequence>
<evidence type="ECO:0000259" key="1">
    <source>
        <dbReference type="Pfam" id="PF00483"/>
    </source>
</evidence>
<reference evidence="2" key="1">
    <citation type="submission" date="2018-05" db="EMBL/GenBank/DDBJ databases">
        <authorList>
            <person name="Lanie J.A."/>
            <person name="Ng W.-L."/>
            <person name="Kazmierczak K.M."/>
            <person name="Andrzejewski T.M."/>
            <person name="Davidsen T.M."/>
            <person name="Wayne K.J."/>
            <person name="Tettelin H."/>
            <person name="Glass J.I."/>
            <person name="Rusch D."/>
            <person name="Podicherti R."/>
            <person name="Tsui H.-C.T."/>
            <person name="Winkler M.E."/>
        </authorList>
    </citation>
    <scope>NUCLEOTIDE SEQUENCE</scope>
</reference>
<gene>
    <name evidence="2" type="ORF">METZ01_LOCUS278761</name>
</gene>
<dbReference type="SUPFAM" id="SSF53448">
    <property type="entry name" value="Nucleotide-diphospho-sugar transferases"/>
    <property type="match status" value="1"/>
</dbReference>
<dbReference type="EMBL" id="UINC01081751">
    <property type="protein sequence ID" value="SVC25907.1"/>
    <property type="molecule type" value="Genomic_DNA"/>
</dbReference>
<dbReference type="PANTHER" id="PTHR38710:SF1">
    <property type="entry name" value="WITH PUTATIVE URIDYL PYROPHOSPHORYLASE-RELATED"/>
    <property type="match status" value="1"/>
</dbReference>
<protein>
    <recommendedName>
        <fullName evidence="1">Nucleotidyl transferase domain-containing protein</fullName>
    </recommendedName>
</protein>
<dbReference type="InterPro" id="IPR029044">
    <property type="entry name" value="Nucleotide-diphossugar_trans"/>
</dbReference>
<dbReference type="Pfam" id="PF00483">
    <property type="entry name" value="NTP_transferase"/>
    <property type="match status" value="1"/>
</dbReference>
<dbReference type="AlphaFoldDB" id="A0A382KSV5"/>
<organism evidence="2">
    <name type="scientific">marine metagenome</name>
    <dbReference type="NCBI Taxonomy" id="408172"/>
    <lineage>
        <taxon>unclassified sequences</taxon>
        <taxon>metagenomes</taxon>
        <taxon>ecological metagenomes</taxon>
    </lineage>
</organism>